<dbReference type="InterPro" id="IPR036757">
    <property type="entry name" value="TFR-like_dimer_dom_sf"/>
</dbReference>
<evidence type="ECO:0000313" key="4">
    <source>
        <dbReference type="EMBL" id="KAJ8374250.1"/>
    </source>
</evidence>
<dbReference type="InterPro" id="IPR036514">
    <property type="entry name" value="SGNH_hydro_sf"/>
</dbReference>
<dbReference type="AlphaFoldDB" id="A0A9Q1J9I0"/>
<dbReference type="FunFam" id="3.40.630.10:FF:000101">
    <property type="entry name" value="N-acetylated alpha-linked acidic dipeptidase like 1"/>
    <property type="match status" value="1"/>
</dbReference>
<evidence type="ECO:0000313" key="5">
    <source>
        <dbReference type="Proteomes" id="UP001152622"/>
    </source>
</evidence>
<comment type="similarity">
    <text evidence="1">Belongs to the peptidase M28 family. M28B subfamily.</text>
</comment>
<dbReference type="SUPFAM" id="SSF53187">
    <property type="entry name" value="Zn-dependent exopeptidases"/>
    <property type="match status" value="1"/>
</dbReference>
<dbReference type="PANTHER" id="PTHR10404">
    <property type="entry name" value="N-ACETYLATED-ALPHA-LINKED ACIDIC DIPEPTIDASE"/>
    <property type="match status" value="1"/>
</dbReference>
<protein>
    <submittedName>
        <fullName evidence="4">Uncharacterized protein</fullName>
    </submittedName>
</protein>
<dbReference type="InterPro" id="IPR039373">
    <property type="entry name" value="Peptidase_M28B"/>
</dbReference>
<dbReference type="Gene3D" id="3.40.630.10">
    <property type="entry name" value="Zn peptidases"/>
    <property type="match status" value="1"/>
</dbReference>
<evidence type="ECO:0000256" key="3">
    <source>
        <dbReference type="SAM" id="MobiDB-lite"/>
    </source>
</evidence>
<dbReference type="EMBL" id="JAINUF010000002">
    <property type="protein sequence ID" value="KAJ8374250.1"/>
    <property type="molecule type" value="Genomic_DNA"/>
</dbReference>
<name>A0A9Q1J9I0_SYNKA</name>
<comment type="caution">
    <text evidence="4">The sequence shown here is derived from an EMBL/GenBank/DDBJ whole genome shotgun (WGS) entry which is preliminary data.</text>
</comment>
<dbReference type="OrthoDB" id="5841748at2759"/>
<dbReference type="PANTHER" id="PTHR10404:SF32">
    <property type="entry name" value="INACTIVE N-ACETYLATED-ALPHA-LINKED ACIDIC DIPEPTIDASE-LIKE PROTEIN 2"/>
    <property type="match status" value="1"/>
</dbReference>
<keyword evidence="2" id="KW-0175">Coiled coil</keyword>
<dbReference type="SUPFAM" id="SSF47672">
    <property type="entry name" value="Transferrin receptor-like dimerisation domain"/>
    <property type="match status" value="1"/>
</dbReference>
<accession>A0A9Q1J9I0</accession>
<organism evidence="4 5">
    <name type="scientific">Synaphobranchus kaupii</name>
    <name type="common">Kaup's arrowtooth eel</name>
    <dbReference type="NCBI Taxonomy" id="118154"/>
    <lineage>
        <taxon>Eukaryota</taxon>
        <taxon>Metazoa</taxon>
        <taxon>Chordata</taxon>
        <taxon>Craniata</taxon>
        <taxon>Vertebrata</taxon>
        <taxon>Euteleostomi</taxon>
        <taxon>Actinopterygii</taxon>
        <taxon>Neopterygii</taxon>
        <taxon>Teleostei</taxon>
        <taxon>Anguilliformes</taxon>
        <taxon>Synaphobranchidae</taxon>
        <taxon>Synaphobranchus</taxon>
    </lineage>
</organism>
<feature type="coiled-coil region" evidence="2">
    <location>
        <begin position="387"/>
        <end position="439"/>
    </location>
</feature>
<evidence type="ECO:0000256" key="1">
    <source>
        <dbReference type="ARBA" id="ARBA00005634"/>
    </source>
</evidence>
<dbReference type="Gene3D" id="3.40.50.1110">
    <property type="entry name" value="SGNH hydrolase"/>
    <property type="match status" value="1"/>
</dbReference>
<gene>
    <name evidence="4" type="ORF">SKAU_G00048300</name>
</gene>
<sequence length="811" mass="89147">MTPAWDETDGEGTGDSCIPLAAPVTTERKTIVLSIGTKAAYRTVHNVIGYLKGATNPDRYVLVGGRHDGWRSGVAAEWSGGAAVMTQIIASLAARARQGWQPDRTTVFCSWGGSAFGNIGSFEWGEENGVVLQSKAVAYVSLHRPVRSRGPLRPTASPSLLQLVSDIHKKLSLNCTRGGGCARPNISSLQTTGDVNFFANHLAIPTLEFALPETKAGEKTSFLSEAFLPANSSALESLDPSFNLHEIVAKMTAEAVLRLATDPVLPFLPLDIALDVQNKLRVLIQSTNEQSLDAFEKHFPDLNKEAEKEKSLLTTEAKDPDPEEATPTIVPNLPCAAPASSQSDTQHIRETLALLELEFAEFRELTLTRLSEAYLPLQQPDDQHQPCREHSTAIADLREETAALRQDNQALRAQLASVKEDMQHREKAFTMELQRLREQLQEHIYAPCTAHNTHTDTHSTPLKTTALPHEIYTQPPADLQALTEKDAPPDSQQSEPESPPSTQTNTSTNTPSLPVSQPTPKAQPPSAPQPPTSRNQIATPDPQVVLLMDSNGKFIEPKKLFPGKQVKVTRCSNTARALELLKRDTLGSPNYVIVHTGTNDLHRLRQNTAHAVRRMAEKASREFPDSRVVISTLLPRTDVPPHVIRDINAEIARSCAALPNVHLAHHPTIGPWYLYDGLHLDQDDERLDTSELAAQAAALRDSAAFLQSEMMRPANDPQERDPPHLRMLNDVLRDLEKSFITPCSPPGLYRNLLYCLEEQNAQFSILKDAREAGRPDGLNSSLSLVLTAINSARSLVRSGLDLFENDPNRTN</sequence>
<dbReference type="SUPFAM" id="SSF52266">
    <property type="entry name" value="SGNH hydrolase"/>
    <property type="match status" value="1"/>
</dbReference>
<feature type="compositionally biased region" description="Pro residues" evidence="3">
    <location>
        <begin position="521"/>
        <end position="531"/>
    </location>
</feature>
<reference evidence="4" key="1">
    <citation type="journal article" date="2023" name="Science">
        <title>Genome structures resolve the early diversification of teleost fishes.</title>
        <authorList>
            <person name="Parey E."/>
            <person name="Louis A."/>
            <person name="Montfort J."/>
            <person name="Bouchez O."/>
            <person name="Roques C."/>
            <person name="Iampietro C."/>
            <person name="Lluch J."/>
            <person name="Castinel A."/>
            <person name="Donnadieu C."/>
            <person name="Desvignes T."/>
            <person name="Floi Bucao C."/>
            <person name="Jouanno E."/>
            <person name="Wen M."/>
            <person name="Mejri S."/>
            <person name="Dirks R."/>
            <person name="Jansen H."/>
            <person name="Henkel C."/>
            <person name="Chen W.J."/>
            <person name="Zahm M."/>
            <person name="Cabau C."/>
            <person name="Klopp C."/>
            <person name="Thompson A.W."/>
            <person name="Robinson-Rechavi M."/>
            <person name="Braasch I."/>
            <person name="Lecointre G."/>
            <person name="Bobe J."/>
            <person name="Postlethwait J.H."/>
            <person name="Berthelot C."/>
            <person name="Roest Crollius H."/>
            <person name="Guiguen Y."/>
        </authorList>
    </citation>
    <scope>NUCLEOTIDE SEQUENCE</scope>
    <source>
        <strain evidence="4">WJC10195</strain>
    </source>
</reference>
<evidence type="ECO:0000256" key="2">
    <source>
        <dbReference type="SAM" id="Coils"/>
    </source>
</evidence>
<keyword evidence="5" id="KW-1185">Reference proteome</keyword>
<proteinExistence type="inferred from homology"/>
<feature type="region of interest" description="Disordered" evidence="3">
    <location>
        <begin position="312"/>
        <end position="344"/>
    </location>
</feature>
<feature type="compositionally biased region" description="Low complexity" evidence="3">
    <location>
        <begin position="489"/>
        <end position="520"/>
    </location>
</feature>
<dbReference type="Proteomes" id="UP001152622">
    <property type="component" value="Chromosome 2"/>
</dbReference>
<feature type="region of interest" description="Disordered" evidence="3">
    <location>
        <begin position="482"/>
        <end position="538"/>
    </location>
</feature>